<dbReference type="EMBL" id="CP043494">
    <property type="protein sequence ID" value="WNG45585.1"/>
    <property type="molecule type" value="Genomic_DNA"/>
</dbReference>
<dbReference type="InterPro" id="IPR008271">
    <property type="entry name" value="Ser/Thr_kinase_AS"/>
</dbReference>
<organism evidence="8 9">
    <name type="scientific">Archangium minus</name>
    <dbReference type="NCBI Taxonomy" id="83450"/>
    <lineage>
        <taxon>Bacteria</taxon>
        <taxon>Pseudomonadati</taxon>
        <taxon>Myxococcota</taxon>
        <taxon>Myxococcia</taxon>
        <taxon>Myxococcales</taxon>
        <taxon>Cystobacterineae</taxon>
        <taxon>Archangiaceae</taxon>
        <taxon>Archangium</taxon>
    </lineage>
</organism>
<gene>
    <name evidence="8" type="ORF">F0U60_16870</name>
</gene>
<keyword evidence="4" id="KW-0067">ATP-binding</keyword>
<evidence type="ECO:0000256" key="4">
    <source>
        <dbReference type="ARBA" id="ARBA00022840"/>
    </source>
</evidence>
<dbReference type="SUPFAM" id="SSF56112">
    <property type="entry name" value="Protein kinase-like (PK-like)"/>
    <property type="match status" value="1"/>
</dbReference>
<keyword evidence="6" id="KW-0472">Membrane</keyword>
<keyword evidence="6" id="KW-0812">Transmembrane</keyword>
<dbReference type="PANTHER" id="PTHR43289">
    <property type="entry name" value="MITOGEN-ACTIVATED PROTEIN KINASE KINASE KINASE 20-RELATED"/>
    <property type="match status" value="1"/>
</dbReference>
<feature type="transmembrane region" description="Helical" evidence="6">
    <location>
        <begin position="420"/>
        <end position="442"/>
    </location>
</feature>
<keyword evidence="9" id="KW-1185">Reference proteome</keyword>
<dbReference type="CDD" id="cd14014">
    <property type="entry name" value="STKc_PknB_like"/>
    <property type="match status" value="1"/>
</dbReference>
<dbReference type="Pfam" id="PF00069">
    <property type="entry name" value="Pkinase"/>
    <property type="match status" value="1"/>
</dbReference>
<feature type="domain" description="Protein kinase" evidence="7">
    <location>
        <begin position="23"/>
        <end position="291"/>
    </location>
</feature>
<evidence type="ECO:0000256" key="6">
    <source>
        <dbReference type="SAM" id="Phobius"/>
    </source>
</evidence>
<evidence type="ECO:0000256" key="5">
    <source>
        <dbReference type="SAM" id="MobiDB-lite"/>
    </source>
</evidence>
<keyword evidence="1" id="KW-0808">Transferase</keyword>
<dbReference type="Gene3D" id="1.10.510.10">
    <property type="entry name" value="Transferase(Phosphotransferase) domain 1"/>
    <property type="match status" value="1"/>
</dbReference>
<keyword evidence="6" id="KW-1133">Transmembrane helix</keyword>
<dbReference type="InterPro" id="IPR000719">
    <property type="entry name" value="Prot_kinase_dom"/>
</dbReference>
<proteinExistence type="predicted"/>
<evidence type="ECO:0000256" key="2">
    <source>
        <dbReference type="ARBA" id="ARBA00022741"/>
    </source>
</evidence>
<dbReference type="GO" id="GO:0016301">
    <property type="term" value="F:kinase activity"/>
    <property type="evidence" value="ECO:0007669"/>
    <property type="project" value="UniProtKB-KW"/>
</dbReference>
<dbReference type="RefSeq" id="WP_395820712.1">
    <property type="nucleotide sequence ID" value="NZ_CP043494.1"/>
</dbReference>
<dbReference type="Gene3D" id="3.30.200.20">
    <property type="entry name" value="Phosphorylase Kinase, domain 1"/>
    <property type="match status" value="1"/>
</dbReference>
<evidence type="ECO:0000256" key="1">
    <source>
        <dbReference type="ARBA" id="ARBA00022679"/>
    </source>
</evidence>
<keyword evidence="3 8" id="KW-0418">Kinase</keyword>
<protein>
    <submittedName>
        <fullName evidence="8">Protein kinase</fullName>
    </submittedName>
</protein>
<name>A0ABY9WT08_9BACT</name>
<reference evidence="8 9" key="1">
    <citation type="submission" date="2019-08" db="EMBL/GenBank/DDBJ databases">
        <title>Archangium and Cystobacter genomes.</title>
        <authorList>
            <person name="Chen I.-C.K."/>
            <person name="Wielgoss S."/>
        </authorList>
    </citation>
    <scope>NUCLEOTIDE SEQUENCE [LARGE SCALE GENOMIC DNA]</scope>
    <source>
        <strain evidence="8 9">Cbm 6</strain>
    </source>
</reference>
<dbReference type="PANTHER" id="PTHR43289:SF6">
    <property type="entry name" value="SERINE_THREONINE-PROTEIN KINASE NEKL-3"/>
    <property type="match status" value="1"/>
</dbReference>
<evidence type="ECO:0000313" key="9">
    <source>
        <dbReference type="Proteomes" id="UP001611383"/>
    </source>
</evidence>
<evidence type="ECO:0000259" key="7">
    <source>
        <dbReference type="PROSITE" id="PS50011"/>
    </source>
</evidence>
<dbReference type="PROSITE" id="PS00108">
    <property type="entry name" value="PROTEIN_KINASE_ST"/>
    <property type="match status" value="1"/>
</dbReference>
<dbReference type="InterPro" id="IPR011009">
    <property type="entry name" value="Kinase-like_dom_sf"/>
</dbReference>
<evidence type="ECO:0000313" key="8">
    <source>
        <dbReference type="EMBL" id="WNG45585.1"/>
    </source>
</evidence>
<evidence type="ECO:0000256" key="3">
    <source>
        <dbReference type="ARBA" id="ARBA00022777"/>
    </source>
</evidence>
<feature type="compositionally biased region" description="Polar residues" evidence="5">
    <location>
        <begin position="305"/>
        <end position="315"/>
    </location>
</feature>
<accession>A0ABY9WT08</accession>
<dbReference type="SMART" id="SM00220">
    <property type="entry name" value="S_TKc"/>
    <property type="match status" value="1"/>
</dbReference>
<dbReference type="Proteomes" id="UP001611383">
    <property type="component" value="Chromosome"/>
</dbReference>
<feature type="region of interest" description="Disordered" evidence="5">
    <location>
        <begin position="293"/>
        <end position="382"/>
    </location>
</feature>
<keyword evidence="2" id="KW-0547">Nucleotide-binding</keyword>
<dbReference type="PROSITE" id="PS50011">
    <property type="entry name" value="PROTEIN_KINASE_DOM"/>
    <property type="match status" value="1"/>
</dbReference>
<sequence length="470" mass="50455">MTDGRMQGDMNLLQPGTQLDGRYEVVRLLGQGGMAAVYEVRHLGLHSTHALKVLNADLARNDDVRARFLAEGRIQARLRHPHIVQVTEIVTNPVAGLVMDYIEGPTLSEFCRGQGLEPRVLLEVFLPVLDAIEEAHHHNVVHRDLKPDNIIMGRDSRGRLQPMVTDFGIAKMLEGEGTGGRARTQAGARMGTLLYMSPEQIRGAGEVDARTDIFALGAILYEAATGRVAFHSSSDYDTMKSIVEGTYEPPERVVGGLNPVIAGCIRKALAVDPAERFQDCAAFRAALEKLLDADPSVPPKPSRSYAVTQVGNSPSRPDVPEPVPESAFAQTYTPPVAPAQRATEATSAPSPERSEQAPSALAPVPPSALQRPPVNTLRSQPAPQASALASSASPGLAVFLSLLCVSGFGQLYNGQTLKGLLCLGLSAVALANAPLGVCLWFLGYIGFTIDAYCIAAKRKRGQRVGPWEFF</sequence>